<reference evidence="1 2" key="1">
    <citation type="submission" date="2014-07" db="EMBL/GenBank/DDBJ databases">
        <authorList>
            <person name="McCorrison J."/>
            <person name="Sanka R."/>
            <person name="Torralba M."/>
            <person name="Gillis M."/>
            <person name="Haft D.H."/>
            <person name="Methe B."/>
            <person name="Sutton G."/>
            <person name="Nelson K.E."/>
        </authorList>
    </citation>
    <scope>NUCLEOTIDE SEQUENCE [LARGE SCALE GENOMIC DNA]</scope>
    <source>
        <strain evidence="1 2">DNF00666</strain>
    </source>
</reference>
<accession>A0A096B7E1</accession>
<protein>
    <submittedName>
        <fullName evidence="1">Uncharacterized protein</fullName>
    </submittedName>
</protein>
<dbReference type="AlphaFoldDB" id="A0A096B7E1"/>
<sequence length="144" mass="16440">MKKKTILLIIFSIILIGAIIWCVNAPYREVNLNDNLETIQKSESCISVHELYKDKDWDTMIVIKPYDKRTASDERIDMGYAGDRAAILDNTLFDSICTLLFIKGNKLVAFSSIYRNVIDFSSLSKTTYKAADKIRIINKFATDC</sequence>
<dbReference type="RefSeq" id="WP_036862039.1">
    <property type="nucleotide sequence ID" value="NZ_JRNS01000105.1"/>
</dbReference>
<evidence type="ECO:0000313" key="2">
    <source>
        <dbReference type="Proteomes" id="UP000029578"/>
    </source>
</evidence>
<dbReference type="Proteomes" id="UP000029578">
    <property type="component" value="Unassembled WGS sequence"/>
</dbReference>
<name>A0A096B7E1_9BACT</name>
<organism evidence="1 2">
    <name type="scientific">Prevotella melaninogenica DNF00666</name>
    <dbReference type="NCBI Taxonomy" id="1401073"/>
    <lineage>
        <taxon>Bacteria</taxon>
        <taxon>Pseudomonadati</taxon>
        <taxon>Bacteroidota</taxon>
        <taxon>Bacteroidia</taxon>
        <taxon>Bacteroidales</taxon>
        <taxon>Prevotellaceae</taxon>
        <taxon>Prevotella</taxon>
    </lineage>
</organism>
<dbReference type="EMBL" id="JRNS01000105">
    <property type="protein sequence ID" value="KGF55288.1"/>
    <property type="molecule type" value="Genomic_DNA"/>
</dbReference>
<evidence type="ECO:0000313" key="1">
    <source>
        <dbReference type="EMBL" id="KGF55288.1"/>
    </source>
</evidence>
<proteinExistence type="predicted"/>
<comment type="caution">
    <text evidence="1">The sequence shown here is derived from an EMBL/GenBank/DDBJ whole genome shotgun (WGS) entry which is preliminary data.</text>
</comment>
<gene>
    <name evidence="1" type="ORF">HMPREF0661_01590</name>
</gene>